<dbReference type="InterPro" id="IPR050079">
    <property type="entry name" value="DEAD_box_RNA_helicase"/>
</dbReference>
<dbReference type="Pfam" id="PF03880">
    <property type="entry name" value="DbpA"/>
    <property type="match status" value="1"/>
</dbReference>
<evidence type="ECO:0000256" key="4">
    <source>
        <dbReference type="ARBA" id="ARBA00022840"/>
    </source>
</evidence>
<dbReference type="PROSITE" id="PS51192">
    <property type="entry name" value="HELICASE_ATP_BIND_1"/>
    <property type="match status" value="1"/>
</dbReference>
<gene>
    <name evidence="9" type="ORF">EV210_10585</name>
</gene>
<protein>
    <submittedName>
        <fullName evidence="9">Superfamily II DNA/RNA helicase</fullName>
    </submittedName>
</protein>
<comment type="caution">
    <text evidence="9">The sequence shown here is derived from an EMBL/GenBank/DDBJ whole genome shotgun (WGS) entry which is preliminary data.</text>
</comment>
<dbReference type="InterPro" id="IPR000629">
    <property type="entry name" value="RNA-helicase_DEAD-box_CS"/>
</dbReference>
<evidence type="ECO:0000256" key="5">
    <source>
        <dbReference type="ARBA" id="ARBA00038437"/>
    </source>
</evidence>
<evidence type="ECO:0000256" key="6">
    <source>
        <dbReference type="RuleBase" id="RU000492"/>
    </source>
</evidence>
<dbReference type="Proteomes" id="UP000295063">
    <property type="component" value="Unassembled WGS sequence"/>
</dbReference>
<evidence type="ECO:0000313" key="9">
    <source>
        <dbReference type="EMBL" id="TCL37652.1"/>
    </source>
</evidence>
<dbReference type="SMART" id="SM00487">
    <property type="entry name" value="DEXDc"/>
    <property type="match status" value="1"/>
</dbReference>
<evidence type="ECO:0000256" key="3">
    <source>
        <dbReference type="ARBA" id="ARBA00022806"/>
    </source>
</evidence>
<evidence type="ECO:0000256" key="2">
    <source>
        <dbReference type="ARBA" id="ARBA00022801"/>
    </source>
</evidence>
<dbReference type="InterPro" id="IPR044742">
    <property type="entry name" value="DEAD/DEAH_RhlB"/>
</dbReference>
<dbReference type="EMBL" id="SLUI01000005">
    <property type="protein sequence ID" value="TCL37652.1"/>
    <property type="molecule type" value="Genomic_DNA"/>
</dbReference>
<dbReference type="GO" id="GO:0005829">
    <property type="term" value="C:cytosol"/>
    <property type="evidence" value="ECO:0007669"/>
    <property type="project" value="TreeGrafter"/>
</dbReference>
<dbReference type="GO" id="GO:0016787">
    <property type="term" value="F:hydrolase activity"/>
    <property type="evidence" value="ECO:0007669"/>
    <property type="project" value="UniProtKB-KW"/>
</dbReference>
<dbReference type="OrthoDB" id="9805696at2"/>
<comment type="similarity">
    <text evidence="5 6">Belongs to the DEAD box helicase family.</text>
</comment>
<dbReference type="PANTHER" id="PTHR47959">
    <property type="entry name" value="ATP-DEPENDENT RNA HELICASE RHLE-RELATED"/>
    <property type="match status" value="1"/>
</dbReference>
<dbReference type="RefSeq" id="WP_132078533.1">
    <property type="nucleotide sequence ID" value="NZ_SLUI01000005.1"/>
</dbReference>
<dbReference type="InterPro" id="IPR014001">
    <property type="entry name" value="Helicase_ATP-bd"/>
</dbReference>
<name>A0A4R1PY01_9FIRM</name>
<feature type="domain" description="Helicase ATP-binding" evidence="7">
    <location>
        <begin position="35"/>
        <end position="205"/>
    </location>
</feature>
<dbReference type="InterPro" id="IPR011545">
    <property type="entry name" value="DEAD/DEAH_box_helicase_dom"/>
</dbReference>
<evidence type="ECO:0000259" key="7">
    <source>
        <dbReference type="PROSITE" id="PS51192"/>
    </source>
</evidence>
<feature type="domain" description="Helicase C-terminal" evidence="8">
    <location>
        <begin position="232"/>
        <end position="378"/>
    </location>
</feature>
<dbReference type="SUPFAM" id="SSF52540">
    <property type="entry name" value="P-loop containing nucleoside triphosphate hydrolases"/>
    <property type="match status" value="1"/>
</dbReference>
<dbReference type="AlphaFoldDB" id="A0A4R1PY01"/>
<keyword evidence="3 6" id="KW-0347">Helicase</keyword>
<dbReference type="Pfam" id="PF00270">
    <property type="entry name" value="DEAD"/>
    <property type="match status" value="1"/>
</dbReference>
<keyword evidence="2 6" id="KW-0378">Hydrolase</keyword>
<dbReference type="CDD" id="cd18787">
    <property type="entry name" value="SF2_C_DEAD"/>
    <property type="match status" value="1"/>
</dbReference>
<evidence type="ECO:0000259" key="8">
    <source>
        <dbReference type="PROSITE" id="PS51194"/>
    </source>
</evidence>
<keyword evidence="10" id="KW-1185">Reference proteome</keyword>
<evidence type="ECO:0000313" key="10">
    <source>
        <dbReference type="Proteomes" id="UP000295063"/>
    </source>
</evidence>
<dbReference type="Gene3D" id="3.30.70.330">
    <property type="match status" value="1"/>
</dbReference>
<dbReference type="GO" id="GO:0003724">
    <property type="term" value="F:RNA helicase activity"/>
    <property type="evidence" value="ECO:0007669"/>
    <property type="project" value="TreeGrafter"/>
</dbReference>
<evidence type="ECO:0000256" key="1">
    <source>
        <dbReference type="ARBA" id="ARBA00022741"/>
    </source>
</evidence>
<dbReference type="PROSITE" id="PS51194">
    <property type="entry name" value="HELICASE_CTER"/>
    <property type="match status" value="1"/>
</dbReference>
<accession>A0A4R1PY01</accession>
<dbReference type="InterPro" id="IPR005580">
    <property type="entry name" value="DbpA/CsdA_RNA-bd_dom"/>
</dbReference>
<dbReference type="GO" id="GO:0003676">
    <property type="term" value="F:nucleic acid binding"/>
    <property type="evidence" value="ECO:0007669"/>
    <property type="project" value="InterPro"/>
</dbReference>
<dbReference type="InterPro" id="IPR001650">
    <property type="entry name" value="Helicase_C-like"/>
</dbReference>
<sequence length="483" mass="52908">MTDSKNGIDNFTEEIRKALSGLEFEALTAVQQEVIPLVLAQKDVIVTAQTGSGKTAAFGIPVCEKIAVEQKNPQVLVLAPTRELAVQIKQDMANIGRFKKIRCAAVFGRYSMEAQKRELAQRVHVLVGTPGRTLDHINKANIKLDEIRYLVIDEADKLLEMGFIEQVEAIINLLPAARTTLLFSATMPERIAVICSKYMQQPVRVEVAPAQPQDQRIRQSYCEVAEQEKLELLHKLLFTIQPNNALLFCNTREKADAVAQSLQKALLRCESIHGGLEQRERLQTMERFKRGEIRLLAATDVAARGVHVDELELVVNIDFPLDKETYVHRIGRAGRNGNEGMAITFCSAQDSPALAALEDYLGYNIVRRDVPAAAEAAAGKAVYAASGSLRHEAKSASSGQLNNGITRIRISAGKKKKMRAGDIVGAVSQIAGISAADIGIIDIQETCSYVEIHSEKGNLVLAALPSTKIKGKIYSSKQVPCCK</sequence>
<dbReference type="SMART" id="SM00490">
    <property type="entry name" value="HELICc"/>
    <property type="match status" value="1"/>
</dbReference>
<reference evidence="9 10" key="1">
    <citation type="submission" date="2019-03" db="EMBL/GenBank/DDBJ databases">
        <title>Genomic Encyclopedia of Type Strains, Phase IV (KMG-IV): sequencing the most valuable type-strain genomes for metagenomic binning, comparative biology and taxonomic classification.</title>
        <authorList>
            <person name="Goeker M."/>
        </authorList>
    </citation>
    <scope>NUCLEOTIDE SEQUENCE [LARGE SCALE GENOMIC DNA]</scope>
    <source>
        <strain evidence="9 10">DSM 15969</strain>
    </source>
</reference>
<dbReference type="CDD" id="cd00268">
    <property type="entry name" value="DEADc"/>
    <property type="match status" value="1"/>
</dbReference>
<dbReference type="GO" id="GO:0005524">
    <property type="term" value="F:ATP binding"/>
    <property type="evidence" value="ECO:0007669"/>
    <property type="project" value="UniProtKB-KW"/>
</dbReference>
<dbReference type="Gene3D" id="3.40.50.300">
    <property type="entry name" value="P-loop containing nucleotide triphosphate hydrolases"/>
    <property type="match status" value="2"/>
</dbReference>
<proteinExistence type="inferred from homology"/>
<dbReference type="PANTHER" id="PTHR47959:SF1">
    <property type="entry name" value="ATP-DEPENDENT RNA HELICASE DBPA"/>
    <property type="match status" value="1"/>
</dbReference>
<organism evidence="9 10">
    <name type="scientific">Anaerospora hongkongensis</name>
    <dbReference type="NCBI Taxonomy" id="244830"/>
    <lineage>
        <taxon>Bacteria</taxon>
        <taxon>Bacillati</taxon>
        <taxon>Bacillota</taxon>
        <taxon>Negativicutes</taxon>
        <taxon>Selenomonadales</taxon>
        <taxon>Sporomusaceae</taxon>
        <taxon>Anaerospora</taxon>
    </lineage>
</organism>
<dbReference type="Pfam" id="PF00271">
    <property type="entry name" value="Helicase_C"/>
    <property type="match status" value="1"/>
</dbReference>
<dbReference type="PROSITE" id="PS00039">
    <property type="entry name" value="DEAD_ATP_HELICASE"/>
    <property type="match status" value="1"/>
</dbReference>
<dbReference type="InterPro" id="IPR012677">
    <property type="entry name" value="Nucleotide-bd_a/b_plait_sf"/>
</dbReference>
<dbReference type="InterPro" id="IPR027417">
    <property type="entry name" value="P-loop_NTPase"/>
</dbReference>
<keyword evidence="1 6" id="KW-0547">Nucleotide-binding</keyword>
<keyword evidence="4 6" id="KW-0067">ATP-binding</keyword>